<evidence type="ECO:0000256" key="9">
    <source>
        <dbReference type="ARBA" id="ARBA00023136"/>
    </source>
</evidence>
<keyword evidence="5 12" id="KW-0812">Transmembrane</keyword>
<evidence type="ECO:0000256" key="12">
    <source>
        <dbReference type="SAM" id="Phobius"/>
    </source>
</evidence>
<evidence type="ECO:0000256" key="5">
    <source>
        <dbReference type="ARBA" id="ARBA00022692"/>
    </source>
</evidence>
<dbReference type="Pfam" id="PF00474">
    <property type="entry name" value="SSF"/>
    <property type="match status" value="1"/>
</dbReference>
<feature type="transmembrane region" description="Helical" evidence="12">
    <location>
        <begin position="117"/>
        <end position="143"/>
    </location>
</feature>
<sequence>MLSSTAEDGEIEVRISGGMKAVVWSDCFQVVMLFLSMFAVLLKGTADIGGFGVVWSRNSDAGRIQLFNWNMDPTERYTVWSTVIGAAFLHTAVSGANQLQVQRYLTVSTVRQAINMLWINLVGWTVIVMLTVYAGLLIFAQYYDCDPLKNNNCISRRETRGVSALLLKELAAEDIEETRRCLKMTPENVNALLAIVSPKGACSRGH</sequence>
<dbReference type="InterPro" id="IPR038377">
    <property type="entry name" value="Na/Glc_symporter_sf"/>
</dbReference>
<evidence type="ECO:0000256" key="3">
    <source>
        <dbReference type="ARBA" id="ARBA00022448"/>
    </source>
</evidence>
<gene>
    <name evidence="13" type="ORF">TCEB3V08_LOCUS2410</name>
</gene>
<evidence type="ECO:0000256" key="4">
    <source>
        <dbReference type="ARBA" id="ARBA00022475"/>
    </source>
</evidence>
<dbReference type="InterPro" id="IPR001734">
    <property type="entry name" value="Na/solute_symporter"/>
</dbReference>
<keyword evidence="3" id="KW-0813">Transport</keyword>
<feature type="transmembrane region" description="Helical" evidence="12">
    <location>
        <begin position="77"/>
        <end position="96"/>
    </location>
</feature>
<feature type="transmembrane region" description="Helical" evidence="12">
    <location>
        <begin position="21"/>
        <end position="42"/>
    </location>
</feature>
<evidence type="ECO:0000256" key="1">
    <source>
        <dbReference type="ARBA" id="ARBA00004651"/>
    </source>
</evidence>
<accession>A0A7R9CFQ6</accession>
<evidence type="ECO:0000256" key="2">
    <source>
        <dbReference type="ARBA" id="ARBA00006434"/>
    </source>
</evidence>
<dbReference type="GO" id="GO:0006814">
    <property type="term" value="P:sodium ion transport"/>
    <property type="evidence" value="ECO:0007669"/>
    <property type="project" value="UniProtKB-KW"/>
</dbReference>
<comment type="subcellular location">
    <subcellularLocation>
        <location evidence="1">Cell membrane</location>
        <topology evidence="1">Multi-pass membrane protein</topology>
    </subcellularLocation>
</comment>
<keyword evidence="7" id="KW-0915">Sodium</keyword>
<evidence type="ECO:0000256" key="8">
    <source>
        <dbReference type="ARBA" id="ARBA00023065"/>
    </source>
</evidence>
<evidence type="ECO:0000256" key="7">
    <source>
        <dbReference type="ARBA" id="ARBA00023053"/>
    </source>
</evidence>
<keyword evidence="6 12" id="KW-1133">Transmembrane helix</keyword>
<evidence type="ECO:0000256" key="6">
    <source>
        <dbReference type="ARBA" id="ARBA00022989"/>
    </source>
</evidence>
<evidence type="ECO:0000256" key="11">
    <source>
        <dbReference type="RuleBase" id="RU362091"/>
    </source>
</evidence>
<keyword evidence="8" id="KW-0406">Ion transport</keyword>
<organism evidence="13">
    <name type="scientific">Timema cristinae</name>
    <name type="common">Walking stick</name>
    <dbReference type="NCBI Taxonomy" id="61476"/>
    <lineage>
        <taxon>Eukaryota</taxon>
        <taxon>Metazoa</taxon>
        <taxon>Ecdysozoa</taxon>
        <taxon>Arthropoda</taxon>
        <taxon>Hexapoda</taxon>
        <taxon>Insecta</taxon>
        <taxon>Pterygota</taxon>
        <taxon>Neoptera</taxon>
        <taxon>Polyneoptera</taxon>
        <taxon>Phasmatodea</taxon>
        <taxon>Timematodea</taxon>
        <taxon>Timematoidea</taxon>
        <taxon>Timematidae</taxon>
        <taxon>Timema</taxon>
    </lineage>
</organism>
<dbReference type="Gene3D" id="1.20.1730.10">
    <property type="entry name" value="Sodium/glucose cotransporter"/>
    <property type="match status" value="1"/>
</dbReference>
<dbReference type="GO" id="GO:0015293">
    <property type="term" value="F:symporter activity"/>
    <property type="evidence" value="ECO:0007669"/>
    <property type="project" value="TreeGrafter"/>
</dbReference>
<keyword evidence="9 12" id="KW-0472">Membrane</keyword>
<protein>
    <submittedName>
        <fullName evidence="13">Uncharacterized protein</fullName>
    </submittedName>
</protein>
<evidence type="ECO:0000313" key="13">
    <source>
        <dbReference type="EMBL" id="CAD7394485.1"/>
    </source>
</evidence>
<dbReference type="GO" id="GO:0005886">
    <property type="term" value="C:plasma membrane"/>
    <property type="evidence" value="ECO:0007669"/>
    <property type="project" value="UniProtKB-SubCell"/>
</dbReference>
<dbReference type="AlphaFoldDB" id="A0A7R9CFQ6"/>
<dbReference type="PANTHER" id="PTHR42985:SF39">
    <property type="entry name" value="GH10366P"/>
    <property type="match status" value="1"/>
</dbReference>
<dbReference type="PROSITE" id="PS50283">
    <property type="entry name" value="NA_SOLUT_SYMP_3"/>
    <property type="match status" value="1"/>
</dbReference>
<reference evidence="13" key="1">
    <citation type="submission" date="2020-11" db="EMBL/GenBank/DDBJ databases">
        <authorList>
            <person name="Tran Van P."/>
        </authorList>
    </citation>
    <scope>NUCLEOTIDE SEQUENCE</scope>
</reference>
<dbReference type="InterPro" id="IPR051163">
    <property type="entry name" value="Sodium:Solute_Symporter_SSF"/>
</dbReference>
<keyword evidence="4" id="KW-1003">Cell membrane</keyword>
<dbReference type="PANTHER" id="PTHR42985">
    <property type="entry name" value="SODIUM-COUPLED MONOCARBOXYLATE TRANSPORTER"/>
    <property type="match status" value="1"/>
</dbReference>
<evidence type="ECO:0000256" key="10">
    <source>
        <dbReference type="ARBA" id="ARBA00023201"/>
    </source>
</evidence>
<dbReference type="EMBL" id="OC316981">
    <property type="protein sequence ID" value="CAD7394485.1"/>
    <property type="molecule type" value="Genomic_DNA"/>
</dbReference>
<name>A0A7R9CFQ6_TIMCR</name>
<proteinExistence type="inferred from homology"/>
<comment type="similarity">
    <text evidence="2 11">Belongs to the sodium:solute symporter (SSF) (TC 2.A.21) family.</text>
</comment>
<keyword evidence="10" id="KW-0739">Sodium transport</keyword>